<keyword evidence="2" id="KW-1133">Transmembrane helix</keyword>
<dbReference type="InterPro" id="IPR052016">
    <property type="entry name" value="Bact_Sigma-Reg"/>
</dbReference>
<dbReference type="Pfam" id="PF07228">
    <property type="entry name" value="SpoIIE"/>
    <property type="match status" value="1"/>
</dbReference>
<dbReference type="PANTHER" id="PTHR43156:SF2">
    <property type="entry name" value="STAGE II SPORULATION PROTEIN E"/>
    <property type="match status" value="1"/>
</dbReference>
<proteinExistence type="predicted"/>
<feature type="transmembrane region" description="Helical" evidence="2">
    <location>
        <begin position="162"/>
        <end position="181"/>
    </location>
</feature>
<feature type="transmembrane region" description="Helical" evidence="2">
    <location>
        <begin position="133"/>
        <end position="150"/>
    </location>
</feature>
<gene>
    <name evidence="4" type="ORF">QE412_002282</name>
</gene>
<dbReference type="EMBL" id="JAUTBF010000001">
    <property type="protein sequence ID" value="MDQ1123709.1"/>
    <property type="molecule type" value="Genomic_DNA"/>
</dbReference>
<dbReference type="GO" id="GO:0016787">
    <property type="term" value="F:hydrolase activity"/>
    <property type="evidence" value="ECO:0007669"/>
    <property type="project" value="UniProtKB-KW"/>
</dbReference>
<comment type="caution">
    <text evidence="4">The sequence shown here is derived from an EMBL/GenBank/DDBJ whole genome shotgun (WGS) entry which is preliminary data.</text>
</comment>
<keyword evidence="1 4" id="KW-0378">Hydrolase</keyword>
<evidence type="ECO:0000256" key="2">
    <source>
        <dbReference type="SAM" id="Phobius"/>
    </source>
</evidence>
<feature type="transmembrane region" description="Helical" evidence="2">
    <location>
        <begin position="34"/>
        <end position="55"/>
    </location>
</feature>
<keyword evidence="2" id="KW-0472">Membrane</keyword>
<reference evidence="4 5" key="1">
    <citation type="submission" date="2023-07" db="EMBL/GenBank/DDBJ databases">
        <title>Functional and genomic diversity of the sorghum phyllosphere microbiome.</title>
        <authorList>
            <person name="Shade A."/>
        </authorList>
    </citation>
    <scope>NUCLEOTIDE SEQUENCE [LARGE SCALE GENOMIC DNA]</scope>
    <source>
        <strain evidence="4 5">SORGH_AS_1207</strain>
    </source>
</reference>
<dbReference type="Proteomes" id="UP001226691">
    <property type="component" value="Unassembled WGS sequence"/>
</dbReference>
<evidence type="ECO:0000256" key="1">
    <source>
        <dbReference type="ARBA" id="ARBA00022801"/>
    </source>
</evidence>
<protein>
    <submittedName>
        <fullName evidence="4">Sigma-B regulation protein RsbU (Phosphoserine phosphatase)</fullName>
        <ecNumber evidence="4">3.1.3.3</ecNumber>
    </submittedName>
</protein>
<dbReference type="SMART" id="SM00331">
    <property type="entry name" value="PP2C_SIG"/>
    <property type="match status" value="1"/>
</dbReference>
<dbReference type="PANTHER" id="PTHR43156">
    <property type="entry name" value="STAGE II SPORULATION PROTEIN E-RELATED"/>
    <property type="match status" value="1"/>
</dbReference>
<dbReference type="EC" id="3.1.3.3" evidence="4"/>
<feature type="domain" description="PPM-type phosphatase" evidence="3">
    <location>
        <begin position="220"/>
        <end position="429"/>
    </location>
</feature>
<feature type="transmembrane region" description="Helical" evidence="2">
    <location>
        <begin position="61"/>
        <end position="79"/>
    </location>
</feature>
<organism evidence="4 5">
    <name type="scientific">Microbacterium trichothecenolyticum</name>
    <name type="common">Aureobacterium trichothecenolyticum</name>
    <dbReference type="NCBI Taxonomy" id="69370"/>
    <lineage>
        <taxon>Bacteria</taxon>
        <taxon>Bacillati</taxon>
        <taxon>Actinomycetota</taxon>
        <taxon>Actinomycetes</taxon>
        <taxon>Micrococcales</taxon>
        <taxon>Microbacteriaceae</taxon>
        <taxon>Microbacterium</taxon>
    </lineage>
</organism>
<evidence type="ECO:0000259" key="3">
    <source>
        <dbReference type="SMART" id="SM00331"/>
    </source>
</evidence>
<accession>A0ABU0TXK5</accession>
<dbReference type="InterPro" id="IPR001932">
    <property type="entry name" value="PPM-type_phosphatase-like_dom"/>
</dbReference>
<keyword evidence="2" id="KW-0812">Transmembrane</keyword>
<dbReference type="InterPro" id="IPR036457">
    <property type="entry name" value="PPM-type-like_dom_sf"/>
</dbReference>
<keyword evidence="5" id="KW-1185">Reference proteome</keyword>
<evidence type="ECO:0000313" key="4">
    <source>
        <dbReference type="EMBL" id="MDQ1123709.1"/>
    </source>
</evidence>
<dbReference type="SUPFAM" id="SSF81606">
    <property type="entry name" value="PP2C-like"/>
    <property type="match status" value="1"/>
</dbReference>
<dbReference type="Gene3D" id="3.60.40.10">
    <property type="entry name" value="PPM-type phosphatase domain"/>
    <property type="match status" value="1"/>
</dbReference>
<sequence length="432" mass="45471">MTQELPRTRDRSLSGASRVLTAVHTSWEPLAKQAIVTALVAIAAVASAALPWLLVTDAARMWQGVGVAVALLVLAGAMGRWPLLRRVEIVVPLGDFIAIGLLRFGTGDSQSVFLAIIVLPVIWIAAGDGRWRILLPLVGVGVTLLSPLALSVDRGLTVSELVRLLIALAVYAGAAAVVNELSRRSSLALSRSQRRRRLAEAEVSEAAFVQRSLQPTDASELPGAFRAAGACVPARTVGGDFFDWYSTPDGGAAFTLGDVMGKGVGAGMIAAAVRTVIRSGLADPDPAEAFQRTALGLSTGSTDMIGAQFTTCFHARISADGMLRWVDAGHGLTVLRRASGCTEFLRSGYLPIGVGTSWSSTETLLESGDSIVSVSDGVLDLFGGSLDSIDRYAEFLERCVDVDTVVAELIDRAAATEQEDDVTVLAVTWSPL</sequence>
<name>A0ABU0TXK5_MICTR</name>
<dbReference type="RefSeq" id="WP_307483637.1">
    <property type="nucleotide sequence ID" value="NZ_JAUTBF010000001.1"/>
</dbReference>
<evidence type="ECO:0000313" key="5">
    <source>
        <dbReference type="Proteomes" id="UP001226691"/>
    </source>
</evidence>
<feature type="transmembrane region" description="Helical" evidence="2">
    <location>
        <begin position="110"/>
        <end position="126"/>
    </location>
</feature>